<gene>
    <name evidence="1" type="ORF">J2W84_003780</name>
</gene>
<dbReference type="RefSeq" id="WP_309985956.1">
    <property type="nucleotide sequence ID" value="NZ_JAVDTI010000003.1"/>
</dbReference>
<evidence type="ECO:0000313" key="2">
    <source>
        <dbReference type="Proteomes" id="UP001264980"/>
    </source>
</evidence>
<dbReference type="Proteomes" id="UP001264980">
    <property type="component" value="Unassembled WGS sequence"/>
</dbReference>
<name>A0ABU1R0E7_9BACT</name>
<organism evidence="1 2">
    <name type="scientific">Dyadobacter fermentans</name>
    <dbReference type="NCBI Taxonomy" id="94254"/>
    <lineage>
        <taxon>Bacteria</taxon>
        <taxon>Pseudomonadati</taxon>
        <taxon>Bacteroidota</taxon>
        <taxon>Cytophagia</taxon>
        <taxon>Cytophagales</taxon>
        <taxon>Spirosomataceae</taxon>
        <taxon>Dyadobacter</taxon>
    </lineage>
</organism>
<reference evidence="1 2" key="1">
    <citation type="submission" date="2023-07" db="EMBL/GenBank/DDBJ databases">
        <title>Sorghum-associated microbial communities from plants grown in Nebraska, USA.</title>
        <authorList>
            <person name="Schachtman D."/>
        </authorList>
    </citation>
    <scope>NUCLEOTIDE SEQUENCE [LARGE SCALE GENOMIC DNA]</scope>
    <source>
        <strain evidence="1 2">BE57</strain>
    </source>
</reference>
<accession>A0ABU1R0E7</accession>
<keyword evidence="2" id="KW-1185">Reference proteome</keyword>
<comment type="caution">
    <text evidence="1">The sequence shown here is derived from an EMBL/GenBank/DDBJ whole genome shotgun (WGS) entry which is preliminary data.</text>
</comment>
<evidence type="ECO:0000313" key="1">
    <source>
        <dbReference type="EMBL" id="MDR6806732.1"/>
    </source>
</evidence>
<sequence>MDFIDHLIFTTNTDNVRDQYPPLLSDYAGRPVSANPPDVLGLPGRDSDPVVLPVALPVIPDTGSFDAATRANYIFYEDPLVIDKAIQRHWFDMTRGPINLLTADGTRAFEGSDAPPYHLIYAYMIENTRIAQIIGRLIHLFQHDEALGVASATDPMQQQAAQWINNTESLFYKTLSNTSYRNIAGDLRFGPEGGRRNAYQRMFGMELAFGDASNAEFPYYKAKTANREFVLLFEQLLAELWQAYINANNTSGANTTDYQRIIDMATKIRQILLARRGGNGTLTLQNYRYMNLSRQEYASVGFMTWLMYIVSTDSPLVNFLGCQANTASERLDNIGKKVGLEAHKKSQALFDMAAPMATILRNIEFGTFELTAPSVWIRNVIESQRGLPGVTPDPAERDALLDILTVINNWEKATGHKIKNPEANITGTVRVQSNGARVNPALN</sequence>
<proteinExistence type="predicted"/>
<dbReference type="EMBL" id="JAVDTI010000003">
    <property type="protein sequence ID" value="MDR6806732.1"/>
    <property type="molecule type" value="Genomic_DNA"/>
</dbReference>
<protein>
    <submittedName>
        <fullName evidence="1">Uncharacterized protein</fullName>
    </submittedName>
</protein>